<feature type="domain" description="Guanylate cyclase" evidence="3">
    <location>
        <begin position="261"/>
        <end position="381"/>
    </location>
</feature>
<dbReference type="Gene3D" id="3.30.70.1230">
    <property type="entry name" value="Nucleotide cyclase"/>
    <property type="match status" value="2"/>
</dbReference>
<evidence type="ECO:0000259" key="3">
    <source>
        <dbReference type="PROSITE" id="PS50125"/>
    </source>
</evidence>
<dbReference type="CDD" id="cd07302">
    <property type="entry name" value="CHD"/>
    <property type="match status" value="2"/>
</dbReference>
<feature type="domain" description="Guanylate cyclase" evidence="3">
    <location>
        <begin position="38"/>
        <end position="162"/>
    </location>
</feature>
<dbReference type="KEGG" id="uru:DSM104443_02345"/>
<dbReference type="InterPro" id="IPR027417">
    <property type="entry name" value="P-loop_NTPase"/>
</dbReference>
<dbReference type="GO" id="GO:0035556">
    <property type="term" value="P:intracellular signal transduction"/>
    <property type="evidence" value="ECO:0007669"/>
    <property type="project" value="InterPro"/>
</dbReference>
<dbReference type="PROSITE" id="PS50125">
    <property type="entry name" value="GUANYLATE_CYCLASE_2"/>
    <property type="match status" value="2"/>
</dbReference>
<keyword evidence="1" id="KW-0547">Nucleotide-binding</keyword>
<dbReference type="InterPro" id="IPR041664">
    <property type="entry name" value="AAA_16"/>
</dbReference>
<dbReference type="PANTHER" id="PTHR16305:SF28">
    <property type="entry name" value="GUANYLATE CYCLASE DOMAIN-CONTAINING PROTEIN"/>
    <property type="match status" value="1"/>
</dbReference>
<dbReference type="GO" id="GO:0005524">
    <property type="term" value="F:ATP binding"/>
    <property type="evidence" value="ECO:0007669"/>
    <property type="project" value="UniProtKB-KW"/>
</dbReference>
<sequence length="1297" mass="140374">MSSYLESLASFAPQLILRRANHDPKGITSATVVRLPAGVLFADISGFTALTERLAARGPAGAEDLTVLLNLYFGQMIDLIAGHGGDVVKFAGDALVALWPSPDEAGLAERVERIARCSLEMQGRLHDYEVAEGLRLSMKLAIGAGEVLTEHLGGVFDRWELLIAGLPLAQVGVANGRAEPGDIMVSAEAWRLVGEHAKGVVLDDGTVRLTGLERSLPVEPPAPLELRPEIAPGVRSFVPVAIRGRLDAGHTDWLGEMRRISLMFVNLPDFNVDAPLEAAQAAMRALQTALYRFEGSINKISVDDKGASLIAVLGLPPLSHEDDPERALRAALAMQEGLIAIGMRSSVGVCTGLAFCGAVGNSRRREYTVMGDVVNLAARLMQAAKGGILCDKATASAAGQRVGLEALPAIKVKGKALPIEIWRPLETDVDRTERSAVKRETVIGRSAERTAMIGRLDALRRKGTASRVFLEAEVGMGKASLLRDFLALAEDRDILALMGTADPLEMTIPYRAWRRVFDWLYPVDPKLTDPGARRTRLASMLPADPKLIELTPLIEAVLPMQWSDNDVTRGLSGKARAQKTQDLLVALLQHAAKASPLLVIIRDAGFLDSASWSVLLRIAREVERLSLVVTSRPLGADAPKAFASFLALPGLERVSLPPLSNDDIAAVVRRRLGVDRLPKAVQDLVQERAEGNPMFAEELALGLRDQGLVEVVGRECRLVRGGEALSADKLPNTLGGVITGRIDRLGAAEQMTLKVASVVGRVFDPWTLADVHPIESERSEVAAQCATLERLELTPSFAGRRPPPAPPDAKAYFFKSKLTQDIAYGLMLFSQRRELHQKVAQWLEANGDTNQAEVVTQLAHHWRMAAEDRVAHPELVERSAGYYEKAAKHAMRAFANREAIDLLQQAIAMVRTLPESPAATSIELRLQLELGPALVAATSYGAPEVQAVYDRARELCRDGGDPGQLFRALRGVWQFQVGQSKYDLAHATAQEMLSLAQKATDGALLVEAHRVTGNVAFWTGDFTTACVEMERAVALYDPQRHQALAVELGQDPDVANRGILSWALCYLGRPVSALEHIKAAVARADALGHPFSRAFAGGTAMWSGWFVDQPEQAQQRAAMMRDLSLERGFPYLAAAAHVVHGWAVARNGDPARGLAEIEEAIAAWRATGASIGLVIFMQVLAEVQILAGRAAQALATLEDPVIAERIGVEGWRQGDQVRLRGEALAALGRREAAEVALRECQAIATRQGAHLTVLRALTAIRELNREDRGARDALRDALAAFPEQADIAPVLRARRSL</sequence>
<dbReference type="GO" id="GO:0009190">
    <property type="term" value="P:cyclic nucleotide biosynthetic process"/>
    <property type="evidence" value="ECO:0007669"/>
    <property type="project" value="InterPro"/>
</dbReference>
<dbReference type="SUPFAM" id="SSF55073">
    <property type="entry name" value="Nucleotide cyclase"/>
    <property type="match status" value="2"/>
</dbReference>
<dbReference type="InterPro" id="IPR011990">
    <property type="entry name" value="TPR-like_helical_dom_sf"/>
</dbReference>
<accession>A0A6M4GW74</accession>
<evidence type="ECO:0000313" key="5">
    <source>
        <dbReference type="Proteomes" id="UP000501534"/>
    </source>
</evidence>
<dbReference type="Gene3D" id="1.25.40.10">
    <property type="entry name" value="Tetratricopeptide repeat domain"/>
    <property type="match status" value="1"/>
</dbReference>
<protein>
    <recommendedName>
        <fullName evidence="3">Guanylate cyclase domain-containing protein</fullName>
    </recommendedName>
</protein>
<evidence type="ECO:0000256" key="1">
    <source>
        <dbReference type="ARBA" id="ARBA00022741"/>
    </source>
</evidence>
<dbReference type="Pfam" id="PF13191">
    <property type="entry name" value="AAA_16"/>
    <property type="match status" value="1"/>
</dbReference>
<gene>
    <name evidence="4" type="ORF">DSM104443_02345</name>
</gene>
<keyword evidence="5" id="KW-1185">Reference proteome</keyword>
<organism evidence="4 5">
    <name type="scientific">Usitatibacter rugosus</name>
    <dbReference type="NCBI Taxonomy" id="2732067"/>
    <lineage>
        <taxon>Bacteria</taxon>
        <taxon>Pseudomonadati</taxon>
        <taxon>Pseudomonadota</taxon>
        <taxon>Betaproteobacteria</taxon>
        <taxon>Nitrosomonadales</taxon>
        <taxon>Usitatibacteraceae</taxon>
        <taxon>Usitatibacter</taxon>
    </lineage>
</organism>
<dbReference type="SMART" id="SM00044">
    <property type="entry name" value="CYCc"/>
    <property type="match status" value="1"/>
</dbReference>
<proteinExistence type="predicted"/>
<evidence type="ECO:0000256" key="2">
    <source>
        <dbReference type="ARBA" id="ARBA00022840"/>
    </source>
</evidence>
<dbReference type="PANTHER" id="PTHR16305">
    <property type="entry name" value="TESTICULAR SOLUBLE ADENYLYL CYCLASE"/>
    <property type="match status" value="1"/>
</dbReference>
<name>A0A6M4GW74_9PROT</name>
<dbReference type="SUPFAM" id="SSF52540">
    <property type="entry name" value="P-loop containing nucleoside triphosphate hydrolases"/>
    <property type="match status" value="1"/>
</dbReference>
<dbReference type="Pfam" id="PF00211">
    <property type="entry name" value="Guanylate_cyc"/>
    <property type="match status" value="2"/>
</dbReference>
<dbReference type="GO" id="GO:0005737">
    <property type="term" value="C:cytoplasm"/>
    <property type="evidence" value="ECO:0007669"/>
    <property type="project" value="TreeGrafter"/>
</dbReference>
<dbReference type="InterPro" id="IPR029787">
    <property type="entry name" value="Nucleotide_cyclase"/>
</dbReference>
<keyword evidence="2" id="KW-0067">ATP-binding</keyword>
<dbReference type="Proteomes" id="UP000501534">
    <property type="component" value="Chromosome"/>
</dbReference>
<evidence type="ECO:0000313" key="4">
    <source>
        <dbReference type="EMBL" id="QJR11272.1"/>
    </source>
</evidence>
<dbReference type="GO" id="GO:0004016">
    <property type="term" value="F:adenylate cyclase activity"/>
    <property type="evidence" value="ECO:0007669"/>
    <property type="project" value="TreeGrafter"/>
</dbReference>
<dbReference type="RefSeq" id="WP_171092488.1">
    <property type="nucleotide sequence ID" value="NZ_CP053069.1"/>
</dbReference>
<dbReference type="EMBL" id="CP053069">
    <property type="protein sequence ID" value="QJR11272.1"/>
    <property type="molecule type" value="Genomic_DNA"/>
</dbReference>
<reference evidence="4 5" key="1">
    <citation type="submission" date="2020-04" db="EMBL/GenBank/DDBJ databases">
        <title>Usitatibacter rugosus gen. nov., sp. nov. and Usitatibacter palustris sp. nov., novel members of Usitatibacteraceae fam. nov. within the order Nitrosomonadales isolated from soil.</title>
        <authorList>
            <person name="Huber K.J."/>
            <person name="Neumann-Schaal M."/>
            <person name="Geppert A."/>
            <person name="Luckner M."/>
            <person name="Wanner G."/>
            <person name="Overmann J."/>
        </authorList>
    </citation>
    <scope>NUCLEOTIDE SEQUENCE [LARGE SCALE GENOMIC DNA]</scope>
    <source>
        <strain evidence="4 5">0125_3</strain>
    </source>
</reference>
<dbReference type="SUPFAM" id="SSF48452">
    <property type="entry name" value="TPR-like"/>
    <property type="match status" value="2"/>
</dbReference>
<dbReference type="InterPro" id="IPR001054">
    <property type="entry name" value="A/G_cyclase"/>
</dbReference>